<evidence type="ECO:0000256" key="1">
    <source>
        <dbReference type="SAM" id="Phobius"/>
    </source>
</evidence>
<evidence type="ECO:0000313" key="2">
    <source>
        <dbReference type="EMBL" id="MFL1732990.1"/>
    </source>
</evidence>
<gene>
    <name evidence="2" type="ORF">ACJHVH_08350</name>
</gene>
<organism evidence="2 3">
    <name type="scientific">Moraxella oculi</name>
    <dbReference type="NCBI Taxonomy" id="2940516"/>
    <lineage>
        <taxon>Bacteria</taxon>
        <taxon>Pseudomonadati</taxon>
        <taxon>Pseudomonadota</taxon>
        <taxon>Gammaproteobacteria</taxon>
        <taxon>Moraxellales</taxon>
        <taxon>Moraxellaceae</taxon>
        <taxon>Moraxella</taxon>
    </lineage>
</organism>
<keyword evidence="1" id="KW-1133">Transmembrane helix</keyword>
<accession>A0ABW8UCK0</accession>
<dbReference type="RefSeq" id="WP_407069498.1">
    <property type="nucleotide sequence ID" value="NZ_JBJJXE010000016.1"/>
</dbReference>
<keyword evidence="1" id="KW-0472">Membrane</keyword>
<proteinExistence type="predicted"/>
<name>A0ABW8UCK0_9GAMM</name>
<feature type="transmembrane region" description="Helical" evidence="1">
    <location>
        <begin position="163"/>
        <end position="184"/>
    </location>
</feature>
<keyword evidence="3" id="KW-1185">Reference proteome</keyword>
<comment type="caution">
    <text evidence="2">The sequence shown here is derived from an EMBL/GenBank/DDBJ whole genome shotgun (WGS) entry which is preliminary data.</text>
</comment>
<dbReference type="EMBL" id="JBJJXE010000016">
    <property type="protein sequence ID" value="MFL1732990.1"/>
    <property type="molecule type" value="Genomic_DNA"/>
</dbReference>
<dbReference type="Proteomes" id="UP001624684">
    <property type="component" value="Unassembled WGS sequence"/>
</dbReference>
<reference evidence="2 3" key="1">
    <citation type="submission" date="2024-11" db="EMBL/GenBank/DDBJ databases">
        <title>First Report of Moraxella oculi in Brazil in an Infectious Bovine Keratoconjunctivitis Outbreak.</title>
        <authorList>
            <person name="Carvalho C.V."/>
            <person name="Domingues R."/>
            <person name="Coutinho C."/>
            <person name="Honorio N.T.B.S."/>
            <person name="Faza D.R.L.R."/>
            <person name="Carvalho W.A."/>
            <person name="Machado A.B.F."/>
            <person name="Martins M.F."/>
            <person name="Gaspar E.B."/>
        </authorList>
    </citation>
    <scope>NUCLEOTIDE SEQUENCE [LARGE SCALE GENOMIC DNA]</scope>
    <source>
        <strain evidence="2 3">2117LE</strain>
    </source>
</reference>
<protein>
    <submittedName>
        <fullName evidence="2">Uncharacterized protein</fullName>
    </submittedName>
</protein>
<keyword evidence="1" id="KW-0812">Transmembrane</keyword>
<evidence type="ECO:0000313" key="3">
    <source>
        <dbReference type="Proteomes" id="UP001624684"/>
    </source>
</evidence>
<sequence length="185" mass="21163">MNETNEKELIVQEIFKSTNAKITEDDPLVEAILGFKHIIKEASQDLINNREDLKEWAGIFTSRFEDDIAEIALRNNTKLEILEHEIKEVVETVSKRLETISDTALTGFDEKAKDLNMLLTKLQVNFERETSDNFAKHFAKIDEKYNQILEVQAQNHAFSQREILFGIGGLVVGVIACLLVFLVLR</sequence>